<proteinExistence type="predicted"/>
<dbReference type="OrthoDB" id="5068804at2759"/>
<organism evidence="1 2">
    <name type="scientific">Bimuria novae-zelandiae CBS 107.79</name>
    <dbReference type="NCBI Taxonomy" id="1447943"/>
    <lineage>
        <taxon>Eukaryota</taxon>
        <taxon>Fungi</taxon>
        <taxon>Dikarya</taxon>
        <taxon>Ascomycota</taxon>
        <taxon>Pezizomycotina</taxon>
        <taxon>Dothideomycetes</taxon>
        <taxon>Pleosporomycetidae</taxon>
        <taxon>Pleosporales</taxon>
        <taxon>Massarineae</taxon>
        <taxon>Didymosphaeriaceae</taxon>
        <taxon>Bimuria</taxon>
    </lineage>
</organism>
<reference evidence="1" key="1">
    <citation type="journal article" date="2020" name="Stud. Mycol.">
        <title>101 Dothideomycetes genomes: a test case for predicting lifestyles and emergence of pathogens.</title>
        <authorList>
            <person name="Haridas S."/>
            <person name="Albert R."/>
            <person name="Binder M."/>
            <person name="Bloem J."/>
            <person name="Labutti K."/>
            <person name="Salamov A."/>
            <person name="Andreopoulos B."/>
            <person name="Baker S."/>
            <person name="Barry K."/>
            <person name="Bills G."/>
            <person name="Bluhm B."/>
            <person name="Cannon C."/>
            <person name="Castanera R."/>
            <person name="Culley D."/>
            <person name="Daum C."/>
            <person name="Ezra D."/>
            <person name="Gonzalez J."/>
            <person name="Henrissat B."/>
            <person name="Kuo A."/>
            <person name="Liang C."/>
            <person name="Lipzen A."/>
            <person name="Lutzoni F."/>
            <person name="Magnuson J."/>
            <person name="Mondo S."/>
            <person name="Nolan M."/>
            <person name="Ohm R."/>
            <person name="Pangilinan J."/>
            <person name="Park H.-J."/>
            <person name="Ramirez L."/>
            <person name="Alfaro M."/>
            <person name="Sun H."/>
            <person name="Tritt A."/>
            <person name="Yoshinaga Y."/>
            <person name="Zwiers L.-H."/>
            <person name="Turgeon B."/>
            <person name="Goodwin S."/>
            <person name="Spatafora J."/>
            <person name="Crous P."/>
            <person name="Grigoriev I."/>
        </authorList>
    </citation>
    <scope>NUCLEOTIDE SEQUENCE</scope>
    <source>
        <strain evidence="1">CBS 107.79</strain>
    </source>
</reference>
<evidence type="ECO:0000313" key="1">
    <source>
        <dbReference type="EMBL" id="KAF1970870.1"/>
    </source>
</evidence>
<evidence type="ECO:0000313" key="2">
    <source>
        <dbReference type="Proteomes" id="UP000800036"/>
    </source>
</evidence>
<sequence>MASISSLSVDGIKRLFAEDAVFYAEDPVIGDRVQEMQRKGFPIESADGLDFCKNNVLDDMRIRRVLEALFPWSGLGLYEIYRTDANHIYAFMTGLNPELKAVVVQLWSPQSCMLVYGGSQLLRIKGFNASNGLLEIPYAPLKQCKPIEVNMEKGGLAILDARLAFKNLKGFAIYFVFASEEELKGWPKKNFPEGQDLEQKASQMESPTIGLNFTFKGSRSTH</sequence>
<gene>
    <name evidence="1" type="ORF">BU23DRAFT_472658</name>
</gene>
<dbReference type="Proteomes" id="UP000800036">
    <property type="component" value="Unassembled WGS sequence"/>
</dbReference>
<dbReference type="AlphaFoldDB" id="A0A6A5V2G4"/>
<keyword evidence="2" id="KW-1185">Reference proteome</keyword>
<protein>
    <submittedName>
        <fullName evidence="1">Uncharacterized protein</fullName>
    </submittedName>
</protein>
<accession>A0A6A5V2G4</accession>
<dbReference type="EMBL" id="ML976697">
    <property type="protein sequence ID" value="KAF1970870.1"/>
    <property type="molecule type" value="Genomic_DNA"/>
</dbReference>
<name>A0A6A5V2G4_9PLEO</name>